<dbReference type="PANTHER" id="PTHR31332">
    <property type="entry name" value="7-HYDROXYMETHYL CHLOROPHYLL A REDUCTASE, CHLOROPLASTIC"/>
    <property type="match status" value="1"/>
</dbReference>
<gene>
    <name evidence="3" type="ORF">XD94_0996</name>
</gene>
<dbReference type="PATRIC" id="fig|1184387.3.peg.1406"/>
<evidence type="ECO:0000259" key="1">
    <source>
        <dbReference type="Pfam" id="PF04422"/>
    </source>
</evidence>
<dbReference type="PANTHER" id="PTHR31332:SF0">
    <property type="entry name" value="7-HYDROXYMETHYL CHLOROPHYLL A REDUCTASE, CHLOROPLASTIC"/>
    <property type="match status" value="1"/>
</dbReference>
<dbReference type="GO" id="GO:0052592">
    <property type="term" value="F:oxidoreductase activity, acting on CH or CH2 groups, with an iron-sulfur protein as acceptor"/>
    <property type="evidence" value="ECO:0007669"/>
    <property type="project" value="TreeGrafter"/>
</dbReference>
<name>A0A101HP03_9BACT</name>
<organism evidence="3 4">
    <name type="scientific">Mesotoga prima</name>
    <dbReference type="NCBI Taxonomy" id="1184387"/>
    <lineage>
        <taxon>Bacteria</taxon>
        <taxon>Thermotogati</taxon>
        <taxon>Thermotogota</taxon>
        <taxon>Thermotogae</taxon>
        <taxon>Kosmotogales</taxon>
        <taxon>Kosmotogaceae</taxon>
        <taxon>Mesotoga</taxon>
    </lineage>
</organism>
<evidence type="ECO:0000259" key="2">
    <source>
        <dbReference type="Pfam" id="PF04432"/>
    </source>
</evidence>
<feature type="domain" description="Coenzyme F420 hydrogenase/dehydrogenase beta subunit N-terminal" evidence="1">
    <location>
        <begin position="93"/>
        <end position="169"/>
    </location>
</feature>
<dbReference type="AlphaFoldDB" id="A0A101HP03"/>
<dbReference type="Pfam" id="PF04422">
    <property type="entry name" value="FrhB_FdhB_N"/>
    <property type="match status" value="1"/>
</dbReference>
<evidence type="ECO:0000313" key="3">
    <source>
        <dbReference type="EMBL" id="KUK80406.1"/>
    </source>
</evidence>
<dbReference type="EMBL" id="LGGP01000161">
    <property type="protein sequence ID" value="KUK80406.1"/>
    <property type="molecule type" value="Genomic_DNA"/>
</dbReference>
<protein>
    <submittedName>
        <fullName evidence="3">F420-reducing hydrogenase beta subunit</fullName>
    </submittedName>
</protein>
<proteinExistence type="predicted"/>
<evidence type="ECO:0000313" key="4">
    <source>
        <dbReference type="Proteomes" id="UP000054092"/>
    </source>
</evidence>
<dbReference type="Pfam" id="PF04432">
    <property type="entry name" value="FrhB_FdhB_C"/>
    <property type="match status" value="1"/>
</dbReference>
<reference evidence="4" key="1">
    <citation type="journal article" date="2015" name="MBio">
        <title>Genome-Resolved Metagenomic Analysis Reveals Roles for Candidate Phyla and Other Microbial Community Members in Biogeochemical Transformations in Oil Reservoirs.</title>
        <authorList>
            <person name="Hu P."/>
            <person name="Tom L."/>
            <person name="Singh A."/>
            <person name="Thomas B.C."/>
            <person name="Baker B.J."/>
            <person name="Piceno Y.M."/>
            <person name="Andersen G.L."/>
            <person name="Banfield J.F."/>
        </authorList>
    </citation>
    <scope>NUCLEOTIDE SEQUENCE [LARGE SCALE GENOMIC DNA]</scope>
</reference>
<dbReference type="InterPro" id="IPR045220">
    <property type="entry name" value="FRHB/FDHB/HCAR-like"/>
</dbReference>
<dbReference type="InterPro" id="IPR007516">
    <property type="entry name" value="Co_F420_Hydgase/DH_bsu_N"/>
</dbReference>
<comment type="caution">
    <text evidence="3">The sequence shown here is derived from an EMBL/GenBank/DDBJ whole genome shotgun (WGS) entry which is preliminary data.</text>
</comment>
<accession>A0A101HP03</accession>
<dbReference type="Proteomes" id="UP000054092">
    <property type="component" value="Unassembled WGS sequence"/>
</dbReference>
<sequence length="462" mass="51890">MNTCSYRDLREKVINGGYCIGCGACVSQSNSAGSNVLNSRGMYEPDFESSESEINNVCPFFSSRSETEIAKTLFAATEGIRENKLIGFHLSTYAGYVAEGFFREEGSSGGFGSWVLSRLLSENLVDGVIHVKPSSGKGVLFEYGVSNTVEDLKKGAKSRYYPVEFSGVLREVRKSQKKYAFVGVPCFVKAVRLLCENDQEIADRILFFVGLVCGHLKSKRFADMLAWQKGIKPDELRAIDFRQKFSSGPASNYGIEIRGEKDRKAEIVAERASSFYGYNWGYGFFKPVACDFCDDVVSETADVSIGDAWLPEYVDDSKGTNVIVVRNPVIKELVDSGIKNEALRLDSIPPEKIVESQEGGFRHRRELLAYRLALVESQNKWHPIKRIEPTSDGIDERYKKIAVLRTQLAEKSHLAFKEALEADDFDVFKQLMQPLLDKYNSLYKKSFASRAFSKIGRLFRSK</sequence>
<dbReference type="InterPro" id="IPR007525">
    <property type="entry name" value="FrhB_FdhB_C"/>
</dbReference>
<feature type="domain" description="Coenzyme F420 hydrogenase/dehydrogenase beta subunit C-terminal" evidence="2">
    <location>
        <begin position="177"/>
        <end position="349"/>
    </location>
</feature>